<name>A0A3G9CR14_METTE</name>
<dbReference type="AlphaFoldDB" id="A0A3G9CR14"/>
<gene>
    <name evidence="2" type="ORF">MESMT1_0465</name>
</gene>
<organism evidence="2 3">
    <name type="scientific">Methanosarcina thermophila</name>
    <dbReference type="NCBI Taxonomy" id="2210"/>
    <lineage>
        <taxon>Archaea</taxon>
        <taxon>Methanobacteriati</taxon>
        <taxon>Methanobacteriota</taxon>
        <taxon>Stenosarchaea group</taxon>
        <taxon>Methanomicrobia</taxon>
        <taxon>Methanosarcinales</taxon>
        <taxon>Methanosarcinaceae</taxon>
        <taxon>Methanosarcina</taxon>
    </lineage>
</organism>
<sequence>MDERKNKHIKKDYSDEFKGGRALREPKNAEAFINKFSNFTVNILTIILIALYSFFG</sequence>
<keyword evidence="1" id="KW-0812">Transmembrane</keyword>
<protein>
    <submittedName>
        <fullName evidence="2">Uncharacterized protein</fullName>
    </submittedName>
</protein>
<evidence type="ECO:0000313" key="2">
    <source>
        <dbReference type="EMBL" id="BAW28395.1"/>
    </source>
</evidence>
<accession>A0A3G9CR14</accession>
<evidence type="ECO:0000313" key="3">
    <source>
        <dbReference type="Proteomes" id="UP000265557"/>
    </source>
</evidence>
<keyword evidence="1" id="KW-1133">Transmembrane helix</keyword>
<keyword evidence="1" id="KW-0472">Membrane</keyword>
<evidence type="ECO:0000256" key="1">
    <source>
        <dbReference type="SAM" id="Phobius"/>
    </source>
</evidence>
<proteinExistence type="predicted"/>
<dbReference type="EMBL" id="AP017646">
    <property type="protein sequence ID" value="BAW28395.1"/>
    <property type="molecule type" value="Genomic_DNA"/>
</dbReference>
<dbReference type="Proteomes" id="UP000265557">
    <property type="component" value="Chromosome"/>
</dbReference>
<feature type="transmembrane region" description="Helical" evidence="1">
    <location>
        <begin position="36"/>
        <end position="55"/>
    </location>
</feature>
<reference evidence="2 3" key="1">
    <citation type="submission" date="2016-09" db="EMBL/GenBank/DDBJ databases">
        <title>Complete Genome Sequence of Methanosarcina thermophila MT-1.</title>
        <authorList>
            <person name="Kouzuma A."/>
        </authorList>
    </citation>
    <scope>NUCLEOTIDE SEQUENCE [LARGE SCALE GENOMIC DNA]</scope>
    <source>
        <strain evidence="2 3">MT-1</strain>
    </source>
</reference>